<dbReference type="PANTHER" id="PTHR43442">
    <property type="entry name" value="GLUCONOKINASE-RELATED"/>
    <property type="match status" value="1"/>
</dbReference>
<keyword evidence="4 10" id="KW-0808">Transferase</keyword>
<dbReference type="PANTHER" id="PTHR43442:SF3">
    <property type="entry name" value="GLUCONOKINASE-RELATED"/>
    <property type="match status" value="1"/>
</dbReference>
<keyword evidence="8" id="KW-0311">Gluconate utilization</keyword>
<dbReference type="RefSeq" id="WP_043122611.1">
    <property type="nucleotide sequence ID" value="NZ_JTDL01000098.1"/>
</dbReference>
<dbReference type="Proteomes" id="UP000030982">
    <property type="component" value="Unassembled WGS sequence"/>
</dbReference>
<protein>
    <recommendedName>
        <fullName evidence="3 10">Gluconokinase</fullName>
        <ecNumber evidence="3 10">2.7.1.12</ecNumber>
    </recommendedName>
</protein>
<keyword evidence="12" id="KW-1185">Reference proteome</keyword>
<comment type="similarity">
    <text evidence="2 10">Belongs to the gluconokinase GntK/GntV family.</text>
</comment>
<dbReference type="GO" id="GO:0046316">
    <property type="term" value="F:gluconokinase activity"/>
    <property type="evidence" value="ECO:0007669"/>
    <property type="project" value="UniProtKB-EC"/>
</dbReference>
<evidence type="ECO:0000256" key="8">
    <source>
        <dbReference type="ARBA" id="ARBA00023064"/>
    </source>
</evidence>
<dbReference type="OrthoDB" id="9795716at2"/>
<name>A0A0B2AP22_9MICC</name>
<evidence type="ECO:0000256" key="5">
    <source>
        <dbReference type="ARBA" id="ARBA00022741"/>
    </source>
</evidence>
<comment type="catalytic activity">
    <reaction evidence="9 10">
        <text>D-gluconate + ATP = 6-phospho-D-gluconate + ADP + H(+)</text>
        <dbReference type="Rhea" id="RHEA:19433"/>
        <dbReference type="ChEBI" id="CHEBI:15378"/>
        <dbReference type="ChEBI" id="CHEBI:18391"/>
        <dbReference type="ChEBI" id="CHEBI:30616"/>
        <dbReference type="ChEBI" id="CHEBI:58759"/>
        <dbReference type="ChEBI" id="CHEBI:456216"/>
        <dbReference type="EC" id="2.7.1.12"/>
    </reaction>
</comment>
<dbReference type="EC" id="2.7.1.12" evidence="3 10"/>
<gene>
    <name evidence="11" type="ORF">LK10_09235</name>
</gene>
<dbReference type="Gene3D" id="3.40.50.300">
    <property type="entry name" value="P-loop containing nucleotide triphosphate hydrolases"/>
    <property type="match status" value="1"/>
</dbReference>
<sequence>MESLHVVVMGVAGAGKTTVSAALADRLGWVLAEADEFHPRANVEKMASGVPLTDEDRWPWLRSIRDWMTAQAAVGRSTVLTCSALKRSYRRLLTQADGHVVFAHLDGSPELLAERMASRSGHFMPTGLLPSQLATLEPLTADEYANGSLRLDISHSPESLVKAIQATLHVPVG</sequence>
<comment type="caution">
    <text evidence="11">The sequence shown here is derived from an EMBL/GenBank/DDBJ whole genome shotgun (WGS) entry which is preliminary data.</text>
</comment>
<proteinExistence type="inferred from homology"/>
<dbReference type="InterPro" id="IPR006001">
    <property type="entry name" value="Therm_gnt_kin"/>
</dbReference>
<keyword evidence="5 10" id="KW-0547">Nucleotide-binding</keyword>
<keyword evidence="7 10" id="KW-0067">ATP-binding</keyword>
<dbReference type="AlphaFoldDB" id="A0A0B2AP22"/>
<accession>A0A0B2AP22</accession>
<evidence type="ECO:0000256" key="6">
    <source>
        <dbReference type="ARBA" id="ARBA00022777"/>
    </source>
</evidence>
<dbReference type="InterPro" id="IPR027417">
    <property type="entry name" value="P-loop_NTPase"/>
</dbReference>
<evidence type="ECO:0000313" key="12">
    <source>
        <dbReference type="Proteomes" id="UP000030982"/>
    </source>
</evidence>
<evidence type="ECO:0000256" key="4">
    <source>
        <dbReference type="ARBA" id="ARBA00022679"/>
    </source>
</evidence>
<dbReference type="EMBL" id="JTDL01000098">
    <property type="protein sequence ID" value="KHL03573.1"/>
    <property type="molecule type" value="Genomic_DNA"/>
</dbReference>
<dbReference type="NCBIfam" id="TIGR01313">
    <property type="entry name" value="therm_gnt_kin"/>
    <property type="match status" value="1"/>
</dbReference>
<evidence type="ECO:0000256" key="1">
    <source>
        <dbReference type="ARBA" id="ARBA00004761"/>
    </source>
</evidence>
<dbReference type="SUPFAM" id="SSF52540">
    <property type="entry name" value="P-loop containing nucleoside triphosphate hydrolases"/>
    <property type="match status" value="1"/>
</dbReference>
<keyword evidence="6 10" id="KW-0418">Kinase</keyword>
<reference evidence="11 12" key="1">
    <citation type="submission" date="2014-09" db="EMBL/GenBank/DDBJ databases">
        <title>Genome sequence of Sinomonas sp. MUSC 117.</title>
        <authorList>
            <person name="Lee L.-H."/>
        </authorList>
    </citation>
    <scope>NUCLEOTIDE SEQUENCE [LARGE SCALE GENOMIC DNA]</scope>
    <source>
        <strain evidence="11 12">MUSC 117</strain>
    </source>
</reference>
<dbReference type="FunFam" id="3.40.50.300:FF:000522">
    <property type="entry name" value="Gluconokinase"/>
    <property type="match status" value="1"/>
</dbReference>
<evidence type="ECO:0000256" key="7">
    <source>
        <dbReference type="ARBA" id="ARBA00022840"/>
    </source>
</evidence>
<evidence type="ECO:0000256" key="3">
    <source>
        <dbReference type="ARBA" id="ARBA00012054"/>
    </source>
</evidence>
<comment type="pathway">
    <text evidence="1">Carbohydrate acid metabolism.</text>
</comment>
<dbReference type="GO" id="GO:0019521">
    <property type="term" value="P:D-gluconate metabolic process"/>
    <property type="evidence" value="ECO:0007669"/>
    <property type="project" value="UniProtKB-KW"/>
</dbReference>
<evidence type="ECO:0000256" key="10">
    <source>
        <dbReference type="RuleBase" id="RU363066"/>
    </source>
</evidence>
<dbReference type="Pfam" id="PF13671">
    <property type="entry name" value="AAA_33"/>
    <property type="match status" value="1"/>
</dbReference>
<evidence type="ECO:0000256" key="9">
    <source>
        <dbReference type="ARBA" id="ARBA00048090"/>
    </source>
</evidence>
<dbReference type="CDD" id="cd02021">
    <property type="entry name" value="GntK"/>
    <property type="match status" value="1"/>
</dbReference>
<dbReference type="GO" id="GO:0005524">
    <property type="term" value="F:ATP binding"/>
    <property type="evidence" value="ECO:0007669"/>
    <property type="project" value="UniProtKB-KW"/>
</dbReference>
<dbReference type="GO" id="GO:0005737">
    <property type="term" value="C:cytoplasm"/>
    <property type="evidence" value="ECO:0007669"/>
    <property type="project" value="TreeGrafter"/>
</dbReference>
<evidence type="ECO:0000313" key="11">
    <source>
        <dbReference type="EMBL" id="KHL03573.1"/>
    </source>
</evidence>
<evidence type="ECO:0000256" key="2">
    <source>
        <dbReference type="ARBA" id="ARBA00008420"/>
    </source>
</evidence>
<organism evidence="11 12">
    <name type="scientific">Sinomonas humi</name>
    <dbReference type="NCBI Taxonomy" id="1338436"/>
    <lineage>
        <taxon>Bacteria</taxon>
        <taxon>Bacillati</taxon>
        <taxon>Actinomycetota</taxon>
        <taxon>Actinomycetes</taxon>
        <taxon>Micrococcales</taxon>
        <taxon>Micrococcaceae</taxon>
        <taxon>Sinomonas</taxon>
    </lineage>
</organism>
<dbReference type="STRING" id="1338436.LK10_09235"/>